<accession>A0A427Y997</accession>
<dbReference type="InterPro" id="IPR001680">
    <property type="entry name" value="WD40_rpt"/>
</dbReference>
<evidence type="ECO:0000256" key="3">
    <source>
        <dbReference type="PROSITE-ProRule" id="PRU00221"/>
    </source>
</evidence>
<organism evidence="5 6">
    <name type="scientific">Apiotrichum porosum</name>
    <dbReference type="NCBI Taxonomy" id="105984"/>
    <lineage>
        <taxon>Eukaryota</taxon>
        <taxon>Fungi</taxon>
        <taxon>Dikarya</taxon>
        <taxon>Basidiomycota</taxon>
        <taxon>Agaricomycotina</taxon>
        <taxon>Tremellomycetes</taxon>
        <taxon>Trichosporonales</taxon>
        <taxon>Trichosporonaceae</taxon>
        <taxon>Apiotrichum</taxon>
    </lineage>
</organism>
<sequence length="569" mass="61915">MEGFDLPMSFGKKTKKAPNNLGAKLAQTQRDERKPLPAPRQVPKTATAPEQPDAGPSKPQPAAAAAAAAADDSDSEVGPAPPKRKAEADPAASDDDFSDFEDAEEEDRTPVTHEIVLKDHTKPVSAIAVEPSGARVATGSHDYDCKLWDFGGMDSRLRPFKSFEPNGTYFIHDLSYSPDGKHLLAISGTFYPKVFSRAGDDEIEFMKGDVYLRDMKNTKGHTAEINSGAWHPTDNKLFLTAANDSTLRIWDVTNRSKQKSVIIVRSKEKGNRTHVNACAWSPDGKLIAGACLDGALHIWRSSSNLARPDKSNESAHAKGTETTGVAFSPDGTRLVSRGQDETVKLWDVKNLRQPLAEAKGIANRYSETGITFSPDGKWVLVGTAVDPRDPEAVGEILFLSAEDLSVQRRVPIAKGASVVRVLWHSRINQIFASLSNGAVYVLYSPHSSIHGALLPLAKMPRTTPRDVSYTTADLKTVVYTPDALPMFADVKYGQSLHQQEKRAKKFKPTAPLAGAGKGGRIGASATASLVQEIFASGNRIGLEDPREALLKYATEEEQKERIKYMSKED</sequence>
<dbReference type="Pfam" id="PF07676">
    <property type="entry name" value="PD40"/>
    <property type="match status" value="1"/>
</dbReference>
<gene>
    <name evidence="5" type="ORF">EHS24_000085</name>
</gene>
<keyword evidence="2" id="KW-0677">Repeat</keyword>
<evidence type="ECO:0000256" key="1">
    <source>
        <dbReference type="ARBA" id="ARBA00022574"/>
    </source>
</evidence>
<feature type="repeat" description="WD" evidence="3">
    <location>
        <begin position="117"/>
        <end position="149"/>
    </location>
</feature>
<feature type="repeat" description="WD" evidence="3">
    <location>
        <begin position="218"/>
        <end position="260"/>
    </location>
</feature>
<keyword evidence="1 3" id="KW-0853">WD repeat</keyword>
<comment type="caution">
    <text evidence="5">The sequence shown here is derived from an EMBL/GenBank/DDBJ whole genome shotgun (WGS) entry which is preliminary data.</text>
</comment>
<feature type="repeat" description="WD" evidence="3">
    <location>
        <begin position="268"/>
        <end position="299"/>
    </location>
</feature>
<protein>
    <submittedName>
        <fullName evidence="5">Uncharacterized protein</fullName>
    </submittedName>
</protein>
<dbReference type="RefSeq" id="XP_028479782.1">
    <property type="nucleotide sequence ID" value="XM_028615925.1"/>
</dbReference>
<dbReference type="Pfam" id="PF00400">
    <property type="entry name" value="WD40"/>
    <property type="match status" value="4"/>
</dbReference>
<reference evidence="5 6" key="1">
    <citation type="submission" date="2018-11" db="EMBL/GenBank/DDBJ databases">
        <title>Genome sequence of Apiotrichum porosum DSM 27194.</title>
        <authorList>
            <person name="Aliyu H."/>
            <person name="Gorte O."/>
            <person name="Ochsenreither K."/>
        </authorList>
    </citation>
    <scope>NUCLEOTIDE SEQUENCE [LARGE SCALE GENOMIC DNA]</scope>
    <source>
        <strain evidence="5 6">DSM 27194</strain>
    </source>
</reference>
<dbReference type="InterPro" id="IPR051858">
    <property type="entry name" value="WD_repeat_GAD-1"/>
</dbReference>
<dbReference type="GeneID" id="39584628"/>
<dbReference type="OrthoDB" id="10264376at2759"/>
<name>A0A427Y997_9TREE</name>
<dbReference type="InterPro" id="IPR020472">
    <property type="entry name" value="WD40_PAC1"/>
</dbReference>
<feature type="region of interest" description="Disordered" evidence="4">
    <location>
        <begin position="305"/>
        <end position="331"/>
    </location>
</feature>
<dbReference type="InterPro" id="IPR015943">
    <property type="entry name" value="WD40/YVTN_repeat-like_dom_sf"/>
</dbReference>
<dbReference type="InterPro" id="IPR036322">
    <property type="entry name" value="WD40_repeat_dom_sf"/>
</dbReference>
<dbReference type="GO" id="GO:0035861">
    <property type="term" value="C:site of double-strand break"/>
    <property type="evidence" value="ECO:0007669"/>
    <property type="project" value="TreeGrafter"/>
</dbReference>
<dbReference type="InterPro" id="IPR011659">
    <property type="entry name" value="WD40"/>
</dbReference>
<feature type="region of interest" description="Disordered" evidence="4">
    <location>
        <begin position="1"/>
        <end position="112"/>
    </location>
</feature>
<dbReference type="AlphaFoldDB" id="A0A427Y997"/>
<dbReference type="PROSITE" id="PS50082">
    <property type="entry name" value="WD_REPEATS_2"/>
    <property type="match status" value="4"/>
</dbReference>
<evidence type="ECO:0000313" key="6">
    <source>
        <dbReference type="Proteomes" id="UP000279236"/>
    </source>
</evidence>
<dbReference type="Gene3D" id="2.130.10.10">
    <property type="entry name" value="YVTN repeat-like/Quinoprotein amine dehydrogenase"/>
    <property type="match status" value="2"/>
</dbReference>
<dbReference type="PANTHER" id="PTHR16017">
    <property type="entry name" value="GASTRULATION DEFECTIVE PROTEIN 1-RELATED"/>
    <property type="match status" value="1"/>
</dbReference>
<dbReference type="Proteomes" id="UP000279236">
    <property type="component" value="Unassembled WGS sequence"/>
</dbReference>
<evidence type="ECO:0000313" key="5">
    <source>
        <dbReference type="EMBL" id="RSH87574.1"/>
    </source>
</evidence>
<dbReference type="PANTHER" id="PTHR16017:SF0">
    <property type="entry name" value="WD REPEAT-CONTAINING PROTEIN 70"/>
    <property type="match status" value="1"/>
</dbReference>
<feature type="compositionally biased region" description="Acidic residues" evidence="4">
    <location>
        <begin position="92"/>
        <end position="107"/>
    </location>
</feature>
<dbReference type="PRINTS" id="PR00320">
    <property type="entry name" value="GPROTEINBRPT"/>
</dbReference>
<dbReference type="PROSITE" id="PS50294">
    <property type="entry name" value="WD_REPEATS_REGION"/>
    <property type="match status" value="3"/>
</dbReference>
<feature type="repeat" description="WD" evidence="3">
    <location>
        <begin position="315"/>
        <end position="356"/>
    </location>
</feature>
<feature type="compositionally biased region" description="Basic and acidic residues" evidence="4">
    <location>
        <begin position="307"/>
        <end position="319"/>
    </location>
</feature>
<dbReference type="GO" id="GO:0005634">
    <property type="term" value="C:nucleus"/>
    <property type="evidence" value="ECO:0007669"/>
    <property type="project" value="TreeGrafter"/>
</dbReference>
<dbReference type="SMART" id="SM00320">
    <property type="entry name" value="WD40"/>
    <property type="match status" value="5"/>
</dbReference>
<evidence type="ECO:0000256" key="2">
    <source>
        <dbReference type="ARBA" id="ARBA00022737"/>
    </source>
</evidence>
<proteinExistence type="predicted"/>
<dbReference type="SUPFAM" id="SSF50978">
    <property type="entry name" value="WD40 repeat-like"/>
    <property type="match status" value="1"/>
</dbReference>
<keyword evidence="6" id="KW-1185">Reference proteome</keyword>
<dbReference type="EMBL" id="RSCE01000001">
    <property type="protein sequence ID" value="RSH87574.1"/>
    <property type="molecule type" value="Genomic_DNA"/>
</dbReference>
<evidence type="ECO:0000256" key="4">
    <source>
        <dbReference type="SAM" id="MobiDB-lite"/>
    </source>
</evidence>
<dbReference type="STRING" id="105984.A0A427Y997"/>